<sequence>MSRFYGGLDTWATLLREPVNSSHGEVVTAEKRVSSACLSSSAPQIELSSSKALIDDPVRIVVNGLKQRQPITLQIFLEEGDKTYGACSHYVANDTGKVDTFERSSVGGTYTGLEPMGLFWSLKTTPGVKPGRLTKADVMKPFNVMVSVQDGFMDFEQLQWSADAPSMVSTMLERTYAADGIRRIPIAENGVYGTLFLPPGKGPFPALIDVFGLTGGIMEHRSALLASRGYAAFSIAYVRHMDLPESEVDLDFNYFLKAYDLLYSHPDVDKDNVGGIATCVGGGYAMLIADYRPSMKCLVSINGTGFPIGRTQQVEGRNVKPVKFKFDKISKVEDMVSFRTMFEAEDEMKSPEAWRHGGKFLFIQGEDDQCVNPAITKLLKKRISSEFHKNVEFITYPGAGHILEPPYAPLCRCNWNAIFKMYMLWGGDPKLHAHAQADSWPKILNFLNRNLTQPR</sequence>
<organism evidence="4 5">
    <name type="scientific">Aplysia californica</name>
    <name type="common">California sea hare</name>
    <dbReference type="NCBI Taxonomy" id="6500"/>
    <lineage>
        <taxon>Eukaryota</taxon>
        <taxon>Metazoa</taxon>
        <taxon>Spiralia</taxon>
        <taxon>Lophotrochozoa</taxon>
        <taxon>Mollusca</taxon>
        <taxon>Gastropoda</taxon>
        <taxon>Heterobranchia</taxon>
        <taxon>Euthyneura</taxon>
        <taxon>Tectipleura</taxon>
        <taxon>Aplysiida</taxon>
        <taxon>Aplysioidea</taxon>
        <taxon>Aplysiidae</taxon>
        <taxon>Aplysia</taxon>
    </lineage>
</organism>
<dbReference type="InterPro" id="IPR042490">
    <property type="entry name" value="Thio_Ohase/BAAT_N"/>
</dbReference>
<protein>
    <submittedName>
        <fullName evidence="5">Acyl-coenzyme A amino acid N-acyltransferase 2 isoform X1</fullName>
    </submittedName>
</protein>
<dbReference type="InterPro" id="IPR006862">
    <property type="entry name" value="Thio_Ohase/aa_AcTrfase"/>
</dbReference>
<dbReference type="Gene3D" id="2.60.40.2240">
    <property type="entry name" value="Acyl-CoA thioester hydrolase/BAAT N-terminal domain"/>
    <property type="match status" value="1"/>
</dbReference>
<evidence type="ECO:0000313" key="5">
    <source>
        <dbReference type="RefSeq" id="XP_005100864.1"/>
    </source>
</evidence>
<dbReference type="PIRSF" id="PIRSF016521">
    <property type="entry name" value="Acyl-CoA_hydro"/>
    <property type="match status" value="1"/>
</dbReference>
<keyword evidence="4" id="KW-1185">Reference proteome</keyword>
<dbReference type="GeneID" id="101855266"/>
<feature type="domain" description="BAAT/Acyl-CoA thioester hydrolase C-terminal" evidence="3">
    <location>
        <begin position="251"/>
        <end position="452"/>
    </location>
</feature>
<dbReference type="Pfam" id="PF04775">
    <property type="entry name" value="Bile_Hydr_Trans"/>
    <property type="match status" value="1"/>
</dbReference>
<evidence type="ECO:0000256" key="1">
    <source>
        <dbReference type="ARBA" id="ARBA00006538"/>
    </source>
</evidence>
<dbReference type="Gene3D" id="3.40.50.1820">
    <property type="entry name" value="alpha/beta hydrolase"/>
    <property type="match status" value="1"/>
</dbReference>
<dbReference type="Proteomes" id="UP000694888">
    <property type="component" value="Unplaced"/>
</dbReference>
<reference evidence="5" key="1">
    <citation type="submission" date="2025-08" db="UniProtKB">
        <authorList>
            <consortium name="RefSeq"/>
        </authorList>
    </citation>
    <scope>IDENTIFICATION</scope>
</reference>
<dbReference type="RefSeq" id="XP_005100864.1">
    <property type="nucleotide sequence ID" value="XM_005100807.3"/>
</dbReference>
<dbReference type="Pfam" id="PF08840">
    <property type="entry name" value="BAAT_C"/>
    <property type="match status" value="1"/>
</dbReference>
<dbReference type="SUPFAM" id="SSF53474">
    <property type="entry name" value="alpha/beta-Hydrolases"/>
    <property type="match status" value="1"/>
</dbReference>
<feature type="domain" description="Acyl-CoA thioester hydrolase/bile acid-CoA amino acid N-acetyltransferase" evidence="2">
    <location>
        <begin position="55"/>
        <end position="188"/>
    </location>
</feature>
<dbReference type="PANTHER" id="PTHR10824">
    <property type="entry name" value="ACYL-COENZYME A THIOESTERASE-RELATED"/>
    <property type="match status" value="1"/>
</dbReference>
<gene>
    <name evidence="5" type="primary">LOC101855266</name>
</gene>
<name>A0ABM0JT36_APLCA</name>
<dbReference type="InterPro" id="IPR014940">
    <property type="entry name" value="BAAT_C"/>
</dbReference>
<proteinExistence type="inferred from homology"/>
<accession>A0ABM0JT36</accession>
<comment type="similarity">
    <text evidence="1">Belongs to the C/M/P thioester hydrolase family.</text>
</comment>
<dbReference type="InterPro" id="IPR029058">
    <property type="entry name" value="AB_hydrolase_fold"/>
</dbReference>
<evidence type="ECO:0000313" key="4">
    <source>
        <dbReference type="Proteomes" id="UP000694888"/>
    </source>
</evidence>
<dbReference type="InterPro" id="IPR016662">
    <property type="entry name" value="Acyl-CoA_thioEstase_long-chain"/>
</dbReference>
<dbReference type="PANTHER" id="PTHR10824:SF4">
    <property type="entry name" value="ACYL-COENZYME A THIOESTERASE 1-LIKE"/>
    <property type="match status" value="1"/>
</dbReference>
<evidence type="ECO:0000259" key="2">
    <source>
        <dbReference type="Pfam" id="PF04775"/>
    </source>
</evidence>
<evidence type="ECO:0000259" key="3">
    <source>
        <dbReference type="Pfam" id="PF08840"/>
    </source>
</evidence>